<dbReference type="InterPro" id="IPR001461">
    <property type="entry name" value="Aspartic_peptidase_A1"/>
</dbReference>
<keyword evidence="5" id="KW-0812">Transmembrane</keyword>
<dbReference type="Pfam" id="PF00026">
    <property type="entry name" value="Asp"/>
    <property type="match status" value="1"/>
</dbReference>
<comment type="caution">
    <text evidence="8">The sequence shown here is derived from an EMBL/GenBank/DDBJ whole genome shotgun (WGS) entry which is preliminary data.</text>
</comment>
<dbReference type="Gene3D" id="2.40.70.10">
    <property type="entry name" value="Acid Proteases"/>
    <property type="match status" value="2"/>
</dbReference>
<evidence type="ECO:0000256" key="4">
    <source>
        <dbReference type="SAM" id="MobiDB-lite"/>
    </source>
</evidence>
<organism evidence="8 9">
    <name type="scientific">Tetrapyrgos nigripes</name>
    <dbReference type="NCBI Taxonomy" id="182062"/>
    <lineage>
        <taxon>Eukaryota</taxon>
        <taxon>Fungi</taxon>
        <taxon>Dikarya</taxon>
        <taxon>Basidiomycota</taxon>
        <taxon>Agaricomycotina</taxon>
        <taxon>Agaricomycetes</taxon>
        <taxon>Agaricomycetidae</taxon>
        <taxon>Agaricales</taxon>
        <taxon>Marasmiineae</taxon>
        <taxon>Marasmiaceae</taxon>
        <taxon>Tetrapyrgos</taxon>
    </lineage>
</organism>
<feature type="transmembrane region" description="Helical" evidence="5">
    <location>
        <begin position="461"/>
        <end position="481"/>
    </location>
</feature>
<evidence type="ECO:0000256" key="6">
    <source>
        <dbReference type="SAM" id="SignalP"/>
    </source>
</evidence>
<dbReference type="PANTHER" id="PTHR47966">
    <property type="entry name" value="BETA-SITE APP-CLEAVING ENZYME, ISOFORM A-RELATED"/>
    <property type="match status" value="1"/>
</dbReference>
<proteinExistence type="inferred from homology"/>
<evidence type="ECO:0000256" key="1">
    <source>
        <dbReference type="ARBA" id="ARBA00007447"/>
    </source>
</evidence>
<evidence type="ECO:0000256" key="3">
    <source>
        <dbReference type="RuleBase" id="RU000454"/>
    </source>
</evidence>
<gene>
    <name evidence="8" type="ORF">D9758_013442</name>
</gene>
<evidence type="ECO:0000313" key="9">
    <source>
        <dbReference type="Proteomes" id="UP000559256"/>
    </source>
</evidence>
<dbReference type="AlphaFoldDB" id="A0A8H5CJY9"/>
<dbReference type="CDD" id="cd05471">
    <property type="entry name" value="pepsin_like"/>
    <property type="match status" value="1"/>
</dbReference>
<dbReference type="GO" id="GO:0004190">
    <property type="term" value="F:aspartic-type endopeptidase activity"/>
    <property type="evidence" value="ECO:0007669"/>
    <property type="project" value="UniProtKB-KW"/>
</dbReference>
<reference evidence="8 9" key="1">
    <citation type="journal article" date="2020" name="ISME J.">
        <title>Uncovering the hidden diversity of litter-decomposition mechanisms in mushroom-forming fungi.</title>
        <authorList>
            <person name="Floudas D."/>
            <person name="Bentzer J."/>
            <person name="Ahren D."/>
            <person name="Johansson T."/>
            <person name="Persson P."/>
            <person name="Tunlid A."/>
        </authorList>
    </citation>
    <scope>NUCLEOTIDE SEQUENCE [LARGE SCALE GENOMIC DNA]</scope>
    <source>
        <strain evidence="8 9">CBS 291.85</strain>
    </source>
</reference>
<feature type="signal peptide" evidence="6">
    <location>
        <begin position="1"/>
        <end position="23"/>
    </location>
</feature>
<keyword evidence="5" id="KW-0472">Membrane</keyword>
<keyword evidence="9" id="KW-1185">Reference proteome</keyword>
<dbReference type="GO" id="GO:0006508">
    <property type="term" value="P:proteolysis"/>
    <property type="evidence" value="ECO:0007669"/>
    <property type="project" value="UniProtKB-KW"/>
</dbReference>
<dbReference type="PANTHER" id="PTHR47966:SF57">
    <property type="entry name" value="PEPTIDASE A1 DOMAIN-CONTAINING PROTEIN"/>
    <property type="match status" value="1"/>
</dbReference>
<evidence type="ECO:0000256" key="5">
    <source>
        <dbReference type="SAM" id="Phobius"/>
    </source>
</evidence>
<evidence type="ECO:0000259" key="7">
    <source>
        <dbReference type="PROSITE" id="PS51767"/>
    </source>
</evidence>
<sequence>MKYLPSPSSCLVALLFFSHVSDALIFPINARRNPVTPSSSLSRRGGNITPLTNTADVSYYANLTLNGQSFLCLIDTGSSDLWVAGSVSNAKDTGKSAGVTYAIDSVEGEIKTADLVFSGYSISDQAYIEVKPSDQNPEGKGLIGLGPNTGSNVYKALNNDGGRAVANRIFLQNTSTPNFISVNLGRIEDPDDPFPGNITIGEVLPGLDSVLSQPKIDVTEVSVQQSGNQHFQILIDADGIIGPDNQPINYTSAVSSSSNSNQATAVIDTGFSLSQVPKIIADKFYSRFEGAEYVNVNGIGNTWIVPCGLEVNMTWKIGGQSYPIHPLDATLKPSIMGMTDGAVKNSNGDDCCIGMFQPISFDRGDDPTYDIILGMSFLRNVYALFDYGDFIQGSNKDRGDPYLQLLSTTDVPSSHLDFVEVRLSGDDTTGTQILNAWDPSLESSDSSTNKTSSGKNSHLKIIFLALAITAGVLGGLLLMWACCCRRRSGPNGAKGGKGVKPNAGWTAYGGYGRLGDPNANAGPGAYPFQGLSSSNSNANNSNNRQSQYDYQGETRYDPVPVHDSHGGSGNSNYAGVGLGRGDAPPYSPYDATFGQGQGHGHGQSLYDPPPQTYNPRATSPSPGGYANPFESRR</sequence>
<feature type="region of interest" description="Disordered" evidence="4">
    <location>
        <begin position="522"/>
        <end position="633"/>
    </location>
</feature>
<dbReference type="PROSITE" id="PS00141">
    <property type="entry name" value="ASP_PROTEASE"/>
    <property type="match status" value="1"/>
</dbReference>
<dbReference type="EMBL" id="JAACJM010000145">
    <property type="protein sequence ID" value="KAF5343206.1"/>
    <property type="molecule type" value="Genomic_DNA"/>
</dbReference>
<protein>
    <recommendedName>
        <fullName evidence="7">Peptidase A1 domain-containing protein</fullName>
    </recommendedName>
</protein>
<feature type="compositionally biased region" description="Basic and acidic residues" evidence="4">
    <location>
        <begin position="552"/>
        <end position="565"/>
    </location>
</feature>
<feature type="compositionally biased region" description="Low complexity" evidence="4">
    <location>
        <begin position="532"/>
        <end position="543"/>
    </location>
</feature>
<dbReference type="PRINTS" id="PR00792">
    <property type="entry name" value="PEPSIN"/>
</dbReference>
<accession>A0A8H5CJY9</accession>
<dbReference type="PROSITE" id="PS51767">
    <property type="entry name" value="PEPTIDASE_A1"/>
    <property type="match status" value="1"/>
</dbReference>
<evidence type="ECO:0000256" key="2">
    <source>
        <dbReference type="ARBA" id="ARBA00022750"/>
    </source>
</evidence>
<dbReference type="InterPro" id="IPR001969">
    <property type="entry name" value="Aspartic_peptidase_AS"/>
</dbReference>
<dbReference type="InterPro" id="IPR034164">
    <property type="entry name" value="Pepsin-like_dom"/>
</dbReference>
<name>A0A8H5CJY9_9AGAR</name>
<dbReference type="SUPFAM" id="SSF50630">
    <property type="entry name" value="Acid proteases"/>
    <property type="match status" value="1"/>
</dbReference>
<dbReference type="InterPro" id="IPR021109">
    <property type="entry name" value="Peptidase_aspartic_dom_sf"/>
</dbReference>
<comment type="similarity">
    <text evidence="1 3">Belongs to the peptidase A1 family.</text>
</comment>
<evidence type="ECO:0000313" key="8">
    <source>
        <dbReference type="EMBL" id="KAF5343206.1"/>
    </source>
</evidence>
<keyword evidence="6" id="KW-0732">Signal</keyword>
<keyword evidence="5" id="KW-1133">Transmembrane helix</keyword>
<dbReference type="OrthoDB" id="15189at2759"/>
<keyword evidence="2 3" id="KW-0064">Aspartyl protease</keyword>
<feature type="chain" id="PRO_5033985927" description="Peptidase A1 domain-containing protein" evidence="6">
    <location>
        <begin position="24"/>
        <end position="633"/>
    </location>
</feature>
<dbReference type="InterPro" id="IPR033121">
    <property type="entry name" value="PEPTIDASE_A1"/>
</dbReference>
<keyword evidence="3" id="KW-0645">Protease</keyword>
<keyword evidence="3" id="KW-0378">Hydrolase</keyword>
<feature type="domain" description="Peptidase A1" evidence="7">
    <location>
        <begin position="59"/>
        <end position="395"/>
    </location>
</feature>
<dbReference type="Proteomes" id="UP000559256">
    <property type="component" value="Unassembled WGS sequence"/>
</dbReference>